<evidence type="ECO:0000256" key="3">
    <source>
        <dbReference type="ARBA" id="ARBA00022679"/>
    </source>
</evidence>
<proteinExistence type="inferred from homology"/>
<dbReference type="Proteomes" id="UP000028838">
    <property type="component" value="Unassembled WGS sequence"/>
</dbReference>
<evidence type="ECO:0000256" key="2">
    <source>
        <dbReference type="ARBA" id="ARBA00022676"/>
    </source>
</evidence>
<dbReference type="Gene3D" id="3.90.550.10">
    <property type="entry name" value="Spore Coat Polysaccharide Biosynthesis Protein SpsA, Chain A"/>
    <property type="match status" value="1"/>
</dbReference>
<evidence type="ECO:0000313" key="7">
    <source>
        <dbReference type="Proteomes" id="UP000028838"/>
    </source>
</evidence>
<dbReference type="InterPro" id="IPR001173">
    <property type="entry name" value="Glyco_trans_2-like"/>
</dbReference>
<comment type="catalytic activity">
    <reaction evidence="4">
        <text>a di-trans,poly-cis-dolichyl phosphate + GDP-alpha-D-mannose = a di-trans,poly-cis-dolichyl beta-D-mannosyl phosphate + GDP</text>
        <dbReference type="Rhea" id="RHEA:21184"/>
        <dbReference type="Rhea" id="RHEA-COMP:19498"/>
        <dbReference type="Rhea" id="RHEA-COMP:19501"/>
        <dbReference type="ChEBI" id="CHEBI:57527"/>
        <dbReference type="ChEBI" id="CHEBI:57683"/>
        <dbReference type="ChEBI" id="CHEBI:58189"/>
        <dbReference type="ChEBI" id="CHEBI:58211"/>
    </reaction>
</comment>
<dbReference type="UniPathway" id="UPA00378"/>
<accession>A0A086KND6</accession>
<dbReference type="PANTHER" id="PTHR43398:SF1">
    <property type="entry name" value="DOLICHOL-PHOSPHATE MANNOSYLTRANSFERASE SUBUNIT 1"/>
    <property type="match status" value="1"/>
</dbReference>
<dbReference type="CDD" id="cd06442">
    <property type="entry name" value="DPM1_like"/>
    <property type="match status" value="1"/>
</dbReference>
<feature type="non-terminal residue" evidence="6">
    <location>
        <position position="1"/>
    </location>
</feature>
<keyword evidence="4" id="KW-0256">Endoplasmic reticulum</keyword>
<dbReference type="EC" id="2.4.1.83" evidence="4"/>
<evidence type="ECO:0000259" key="5">
    <source>
        <dbReference type="Pfam" id="PF00535"/>
    </source>
</evidence>
<dbReference type="InterPro" id="IPR029044">
    <property type="entry name" value="Nucleotide-diphossugar_trans"/>
</dbReference>
<feature type="domain" description="Glycosyltransferase 2-like" evidence="5">
    <location>
        <begin position="3"/>
        <end position="111"/>
    </location>
</feature>
<evidence type="ECO:0000256" key="4">
    <source>
        <dbReference type="RuleBase" id="RU365083"/>
    </source>
</evidence>
<keyword evidence="3 4" id="KW-0808">Transferase</keyword>
<dbReference type="GO" id="GO:0006488">
    <property type="term" value="P:dolichol-linked oligosaccharide biosynthetic process"/>
    <property type="evidence" value="ECO:0007669"/>
    <property type="project" value="TreeGrafter"/>
</dbReference>
<dbReference type="AlphaFoldDB" id="A0A086KND6"/>
<dbReference type="Pfam" id="PF00535">
    <property type="entry name" value="Glycos_transf_2"/>
    <property type="match status" value="1"/>
</dbReference>
<dbReference type="GO" id="GO:0004582">
    <property type="term" value="F:dolichyl-phosphate beta-D-mannosyltransferase activity"/>
    <property type="evidence" value="ECO:0007669"/>
    <property type="project" value="UniProtKB-UniRule"/>
</dbReference>
<dbReference type="GO" id="GO:0005789">
    <property type="term" value="C:endoplasmic reticulum membrane"/>
    <property type="evidence" value="ECO:0007669"/>
    <property type="project" value="TreeGrafter"/>
</dbReference>
<dbReference type="GO" id="GO:0006506">
    <property type="term" value="P:GPI anchor biosynthetic process"/>
    <property type="evidence" value="ECO:0007669"/>
    <property type="project" value="TreeGrafter"/>
</dbReference>
<name>A0A086KND6_TOXGO</name>
<comment type="subcellular location">
    <subcellularLocation>
        <location evidence="4">Endoplasmic reticulum</location>
    </subcellularLocation>
</comment>
<keyword evidence="2 4" id="KW-0328">Glycosyltransferase</keyword>
<sequence length="173" mass="19424">LLLERPGKLGLGSAYADGLKKTTGDFIILMDADFSHHPKFIPEFIKKQKEGDFDVVTGSRYIKGGGVCGWDAKRIIISRGANFLAQTLLNPRVSDLTGSFRLFKRNALENIMTRIISKGYVFQMEVAVRARELGYSIGEVPITFVDRIYGESKLGGNEIWQYLKGLLTLFWTI</sequence>
<reference evidence="6 7" key="1">
    <citation type="submission" date="2014-07" db="EMBL/GenBank/DDBJ databases">
        <authorList>
            <person name="Sibley D."/>
            <person name="Venepally P."/>
            <person name="Karamycheva S."/>
            <person name="Hadjithomas M."/>
            <person name="Khan A."/>
            <person name="Brunk B."/>
            <person name="Roos D."/>
            <person name="Caler E."/>
            <person name="Lorenzi H."/>
        </authorList>
    </citation>
    <scope>NUCLEOTIDE SEQUENCE [LARGE SCALE GENOMIC DNA]</scope>
    <source>
        <strain evidence="6 7">FOU</strain>
    </source>
</reference>
<dbReference type="OrthoDB" id="2603at2759"/>
<dbReference type="GO" id="GO:0035269">
    <property type="term" value="P:protein O-linked glycosylation via mannose"/>
    <property type="evidence" value="ECO:0007669"/>
    <property type="project" value="TreeGrafter"/>
</dbReference>
<organism evidence="6 7">
    <name type="scientific">Toxoplasma gondii FOU</name>
    <dbReference type="NCBI Taxonomy" id="943167"/>
    <lineage>
        <taxon>Eukaryota</taxon>
        <taxon>Sar</taxon>
        <taxon>Alveolata</taxon>
        <taxon>Apicomplexa</taxon>
        <taxon>Conoidasida</taxon>
        <taxon>Coccidia</taxon>
        <taxon>Eucoccidiorida</taxon>
        <taxon>Eimeriorina</taxon>
        <taxon>Sarcocystidae</taxon>
        <taxon>Toxoplasma</taxon>
    </lineage>
</organism>
<comment type="pathway">
    <text evidence="4">Protein modification; protein glycosylation.</text>
</comment>
<dbReference type="SUPFAM" id="SSF53448">
    <property type="entry name" value="Nucleotide-diphospho-sugar transferases"/>
    <property type="match status" value="1"/>
</dbReference>
<evidence type="ECO:0000256" key="1">
    <source>
        <dbReference type="ARBA" id="ARBA00006739"/>
    </source>
</evidence>
<evidence type="ECO:0000313" key="6">
    <source>
        <dbReference type="EMBL" id="KFG45904.1"/>
    </source>
</evidence>
<comment type="function">
    <text evidence="4">Transfers mannose from GDP-mannose to dolichol monophosphate to form dolichol phosphate mannose (Dol-P-Man) which is the mannosyl donor in pathways leading to N-glycosylation, glycosyl phosphatidylinositol membrane anchoring, and O-mannosylation of proteins.</text>
</comment>
<comment type="similarity">
    <text evidence="1 4">Belongs to the glycosyltransferase 2 family.</text>
</comment>
<dbReference type="PANTHER" id="PTHR43398">
    <property type="entry name" value="DOLICHOL-PHOSPHATE MANNOSYLTRANSFERASE SUBUNIT 1"/>
    <property type="match status" value="1"/>
</dbReference>
<dbReference type="VEuPathDB" id="ToxoDB:TGFOU_277970"/>
<dbReference type="InterPro" id="IPR039528">
    <property type="entry name" value="DPM1-like"/>
</dbReference>
<dbReference type="FunFam" id="3.90.550.10:FF:000122">
    <property type="entry name" value="Dolichol-phosphate mannosyltransferase subunit 1"/>
    <property type="match status" value="1"/>
</dbReference>
<comment type="caution">
    <text evidence="6">The sequence shown here is derived from an EMBL/GenBank/DDBJ whole genome shotgun (WGS) entry which is preliminary data.</text>
</comment>
<protein>
    <recommendedName>
        <fullName evidence="4">Dolichol-phosphate mannosyltransferase subunit 1</fullName>
        <ecNumber evidence="4">2.4.1.83</ecNumber>
    </recommendedName>
</protein>
<comment type="subunit">
    <text evidence="4">Component of the dolichol-phosphate mannose (DPM) synthase complex.</text>
</comment>
<gene>
    <name evidence="6" type="ORF">TGFOU_277970</name>
</gene>
<dbReference type="EMBL" id="AEYH02001877">
    <property type="protein sequence ID" value="KFG45904.1"/>
    <property type="molecule type" value="Genomic_DNA"/>
</dbReference>